<accession>A0A2R4SYV6</accession>
<evidence type="ECO:0000259" key="1">
    <source>
        <dbReference type="SMART" id="SM00860"/>
    </source>
</evidence>
<dbReference type="Proteomes" id="UP000244201">
    <property type="component" value="Chromosome"/>
</dbReference>
<organism evidence="2 3">
    <name type="scientific">Streptomyces lunaelactis</name>
    <dbReference type="NCBI Taxonomy" id="1535768"/>
    <lineage>
        <taxon>Bacteria</taxon>
        <taxon>Bacillati</taxon>
        <taxon>Actinomycetota</taxon>
        <taxon>Actinomycetes</taxon>
        <taxon>Kitasatosporales</taxon>
        <taxon>Streptomycetaceae</taxon>
        <taxon>Streptomyces</taxon>
    </lineage>
</organism>
<name>A0A2R4SYV6_9ACTN</name>
<dbReference type="KEGG" id="slk:SLUN_07530"/>
<dbReference type="SUPFAM" id="SSF160631">
    <property type="entry name" value="SMI1/KNR4-like"/>
    <property type="match status" value="1"/>
</dbReference>
<sequence>MRQVWGRVVRWLEEYAPRNAESLQEPATQKMINDAETAMGIAIPQEIRSWLLINNGVKVDPDPLANMAASPSSFLPCEWHLLPVEYIVKVYERQMKLAQDAGHPAHADREELIWHRNWVPFAVEADWLYGLFIDAETGAVGGWSDGDTPNFETHATLAGYFNSVADAMIRSGTTEDGRLVW</sequence>
<dbReference type="SMART" id="SM00860">
    <property type="entry name" value="SMI1_KNR4"/>
    <property type="match status" value="1"/>
</dbReference>
<gene>
    <name evidence="2" type="ORF">SLUN_07530</name>
</gene>
<dbReference type="InterPro" id="IPR018958">
    <property type="entry name" value="Knr4/Smi1-like_dom"/>
</dbReference>
<dbReference type="Gene3D" id="3.40.1580.10">
    <property type="entry name" value="SMI1/KNR4-like"/>
    <property type="match status" value="1"/>
</dbReference>
<dbReference type="EMBL" id="CP026304">
    <property type="protein sequence ID" value="AVZ72073.1"/>
    <property type="molecule type" value="Genomic_DNA"/>
</dbReference>
<reference evidence="2 3" key="1">
    <citation type="submission" date="2018-01" db="EMBL/GenBank/DDBJ databases">
        <title>Complete genome sequence of Streptomyces lunaelactis MM109T, a Ferroverdin A producer isolated from cave moonmilk deposits.</title>
        <authorList>
            <person name="Naome A."/>
            <person name="Martinet L."/>
            <person name="Maciejewska M."/>
            <person name="Anderssen S."/>
            <person name="Adam D."/>
            <person name="Tenconi E."/>
            <person name="Deflandre B."/>
            <person name="Arguelles-Arias A."/>
            <person name="Calusinska M."/>
            <person name="Copieters W."/>
            <person name="Karim L."/>
            <person name="Hanikenne M."/>
            <person name="Baurain D."/>
            <person name="van Wezel G."/>
            <person name="Smargiasso N."/>
            <person name="de Pauw E."/>
            <person name="Delfosse P."/>
            <person name="Rigali S."/>
        </authorList>
    </citation>
    <scope>NUCLEOTIDE SEQUENCE [LARGE SCALE GENOMIC DNA]</scope>
    <source>
        <strain evidence="2 3">MM109</strain>
    </source>
</reference>
<feature type="domain" description="Knr4/Smi1-like" evidence="1">
    <location>
        <begin position="26"/>
        <end position="163"/>
    </location>
</feature>
<proteinExistence type="predicted"/>
<evidence type="ECO:0000313" key="3">
    <source>
        <dbReference type="Proteomes" id="UP000244201"/>
    </source>
</evidence>
<dbReference type="InterPro" id="IPR037883">
    <property type="entry name" value="Knr4/Smi1-like_sf"/>
</dbReference>
<dbReference type="Pfam" id="PF09346">
    <property type="entry name" value="SMI1_KNR4"/>
    <property type="match status" value="1"/>
</dbReference>
<dbReference type="AlphaFoldDB" id="A0A2R4SYV6"/>
<evidence type="ECO:0000313" key="2">
    <source>
        <dbReference type="EMBL" id="AVZ72073.1"/>
    </source>
</evidence>
<protein>
    <recommendedName>
        <fullName evidence="1">Knr4/Smi1-like domain-containing protein</fullName>
    </recommendedName>
</protein>
<keyword evidence="3" id="KW-1185">Reference proteome</keyword>